<dbReference type="Gene3D" id="3.40.190.10">
    <property type="entry name" value="Periplasmic binding protein-like II"/>
    <property type="match status" value="2"/>
</dbReference>
<comment type="similarity">
    <text evidence="1">Belongs to the bacterial solute-binding protein 1 family.</text>
</comment>
<keyword evidence="4" id="KW-1185">Reference proteome</keyword>
<gene>
    <name evidence="3" type="ORF">EUA07_14980</name>
</gene>
<proteinExistence type="inferred from homology"/>
<sequence length="474" mass="50782">MMMRLIRFSSGVRHTTTIRTRGTGPAIRGGTLMRLTSTRRRTAFAATAAALALTTTGCLGSDDGGGGGGGSAGGDDGVVDILATTDPLVFEGLKAKIEEEAEAAGIEVNIERVDNINQLILTRIQANDPPDIAVIPQPGVIKQIVDRGKAVELTEDIVPADAISDMTPGTLEAGQIDGTQYGLMISMNVKSLVFYNKQAWDEAGFEAPQSLDELAELTEQMKSDGETPWCFGIESGAATGWPVTDWFEDLIMRYGGPEEYNQWVANEVKFDSEVVRQAADYMEQTVLAEGSVPGGRGSIASVAFGDAEDTMWDEQPGCWMLKQGNFIVSADFIPQDVVDNVDERVGVFGFPPAEAGTDAPVLGGGDLATLLLDNEDSRAMMQILADVELGTEAAPNSSFISPHTEFDTSLYPSDLTRQIADVAYQSDQFLFDGSDLMPGEVGAGSFWKEMTAWISEQQDLDTTLSNIDASWPAS</sequence>
<dbReference type="AlphaFoldDB" id="A0A4V1RM93"/>
<comment type="caution">
    <text evidence="3">The sequence shown here is derived from an EMBL/GenBank/DDBJ whole genome shotgun (WGS) entry which is preliminary data.</text>
</comment>
<dbReference type="Pfam" id="PF01547">
    <property type="entry name" value="SBP_bac_1"/>
    <property type="match status" value="1"/>
</dbReference>
<evidence type="ECO:0000313" key="3">
    <source>
        <dbReference type="EMBL" id="RYC00079.1"/>
    </source>
</evidence>
<organism evidence="3 4">
    <name type="scientific">Nocardioides ganghwensis</name>
    <dbReference type="NCBI Taxonomy" id="252230"/>
    <lineage>
        <taxon>Bacteria</taxon>
        <taxon>Bacillati</taxon>
        <taxon>Actinomycetota</taxon>
        <taxon>Actinomycetes</taxon>
        <taxon>Propionibacteriales</taxon>
        <taxon>Nocardioidaceae</taxon>
        <taxon>Nocardioides</taxon>
    </lineage>
</organism>
<dbReference type="OrthoDB" id="8663148at2"/>
<name>A0A4V1RM93_9ACTN</name>
<evidence type="ECO:0000256" key="2">
    <source>
        <dbReference type="ARBA" id="ARBA00022448"/>
    </source>
</evidence>
<reference evidence="3 4" key="1">
    <citation type="submission" date="2019-01" db="EMBL/GenBank/DDBJ databases">
        <title>Novel species of Nocardioides.</title>
        <authorList>
            <person name="Liu Q."/>
            <person name="Xin Y.-H."/>
        </authorList>
    </citation>
    <scope>NUCLEOTIDE SEQUENCE [LARGE SCALE GENOMIC DNA]</scope>
    <source>
        <strain evidence="3 4">CGMCC 4.6875</strain>
    </source>
</reference>
<evidence type="ECO:0000313" key="4">
    <source>
        <dbReference type="Proteomes" id="UP000293291"/>
    </source>
</evidence>
<protein>
    <submittedName>
        <fullName evidence="3">Extracellular solute-binding protein</fullName>
    </submittedName>
</protein>
<dbReference type="PANTHER" id="PTHR43649">
    <property type="entry name" value="ARABINOSE-BINDING PROTEIN-RELATED"/>
    <property type="match status" value="1"/>
</dbReference>
<dbReference type="PANTHER" id="PTHR43649:SF29">
    <property type="entry name" value="OSMOPROTECTIVE COMPOUNDS-BINDING PROTEIN GGTB"/>
    <property type="match status" value="1"/>
</dbReference>
<dbReference type="InterPro" id="IPR050490">
    <property type="entry name" value="Bact_solute-bd_prot1"/>
</dbReference>
<evidence type="ECO:0000256" key="1">
    <source>
        <dbReference type="ARBA" id="ARBA00008520"/>
    </source>
</evidence>
<accession>A0A4V1RM93</accession>
<dbReference type="InterPro" id="IPR006059">
    <property type="entry name" value="SBP"/>
</dbReference>
<dbReference type="SUPFAM" id="SSF53850">
    <property type="entry name" value="Periplasmic binding protein-like II"/>
    <property type="match status" value="1"/>
</dbReference>
<dbReference type="EMBL" id="SDWU01000016">
    <property type="protein sequence ID" value="RYC00079.1"/>
    <property type="molecule type" value="Genomic_DNA"/>
</dbReference>
<keyword evidence="2" id="KW-0813">Transport</keyword>
<dbReference type="Proteomes" id="UP000293291">
    <property type="component" value="Unassembled WGS sequence"/>
</dbReference>